<evidence type="ECO:0000313" key="9">
    <source>
        <dbReference type="Proteomes" id="UP000675940"/>
    </source>
</evidence>
<evidence type="ECO:0000256" key="3">
    <source>
        <dbReference type="ARBA" id="ARBA00022679"/>
    </source>
</evidence>
<dbReference type="GO" id="GO:0006304">
    <property type="term" value="P:DNA modification"/>
    <property type="evidence" value="ECO:0007669"/>
    <property type="project" value="InterPro"/>
</dbReference>
<dbReference type="AlphaFoldDB" id="A0A940MRD1"/>
<organism evidence="8 9">
    <name type="scientific">Sagittula salina</name>
    <dbReference type="NCBI Taxonomy" id="2820268"/>
    <lineage>
        <taxon>Bacteria</taxon>
        <taxon>Pseudomonadati</taxon>
        <taxon>Pseudomonadota</taxon>
        <taxon>Alphaproteobacteria</taxon>
        <taxon>Rhodobacterales</taxon>
        <taxon>Roseobacteraceae</taxon>
        <taxon>Sagittula</taxon>
    </lineage>
</organism>
<dbReference type="InterPro" id="IPR011639">
    <property type="entry name" value="MethylTrfase_TaqI-like_dom"/>
</dbReference>
<dbReference type="EMBL" id="JAGISH010000013">
    <property type="protein sequence ID" value="MBP0484513.1"/>
    <property type="molecule type" value="Genomic_DNA"/>
</dbReference>
<dbReference type="RefSeq" id="WP_209362934.1">
    <property type="nucleotide sequence ID" value="NZ_JAGISH010000013.1"/>
</dbReference>
<dbReference type="PANTHER" id="PTHR33841:SF1">
    <property type="entry name" value="DNA METHYLTRANSFERASE A"/>
    <property type="match status" value="1"/>
</dbReference>
<keyword evidence="9" id="KW-1185">Reference proteome</keyword>
<gene>
    <name evidence="8" type="ORF">J5474_18740</name>
</gene>
<evidence type="ECO:0000256" key="6">
    <source>
        <dbReference type="SAM" id="MobiDB-lite"/>
    </source>
</evidence>
<dbReference type="PANTHER" id="PTHR33841">
    <property type="entry name" value="DNA METHYLTRANSFERASE YEEA-RELATED"/>
    <property type="match status" value="1"/>
</dbReference>
<feature type="domain" description="Type II methyltransferase M.TaqI-like" evidence="7">
    <location>
        <begin position="235"/>
        <end position="321"/>
    </location>
</feature>
<reference evidence="8" key="1">
    <citation type="submission" date="2021-03" db="EMBL/GenBank/DDBJ databases">
        <title>Sagittula salina sp. nov. strain M10.9X isolated from the marine waste.</title>
        <authorList>
            <person name="Satari L."/>
            <person name="Molina-Menor E."/>
            <person name="Vidal-Verdu A."/>
            <person name="Pascual J."/>
            <person name="Pereto J."/>
            <person name="Porcar M."/>
        </authorList>
    </citation>
    <scope>NUCLEOTIDE SEQUENCE</scope>
    <source>
        <strain evidence="8">M10.9X</strain>
    </source>
</reference>
<dbReference type="Proteomes" id="UP000675940">
    <property type="component" value="Unassembled WGS sequence"/>
</dbReference>
<evidence type="ECO:0000259" key="7">
    <source>
        <dbReference type="Pfam" id="PF07669"/>
    </source>
</evidence>
<keyword evidence="4" id="KW-0949">S-adenosyl-L-methionine</keyword>
<accession>A0A940MRD1</accession>
<dbReference type="Pfam" id="PF07669">
    <property type="entry name" value="Eco57I"/>
    <property type="match status" value="1"/>
</dbReference>
<protein>
    <recommendedName>
        <fullName evidence="1">site-specific DNA-methyltransferase (adenine-specific)</fullName>
        <ecNumber evidence="1">2.1.1.72</ecNumber>
    </recommendedName>
</protein>
<comment type="caution">
    <text evidence="8">The sequence shown here is derived from an EMBL/GenBank/DDBJ whole genome shotgun (WGS) entry which is preliminary data.</text>
</comment>
<name>A0A940MRD1_9RHOB</name>
<evidence type="ECO:0000256" key="4">
    <source>
        <dbReference type="ARBA" id="ARBA00022691"/>
    </source>
</evidence>
<keyword evidence="2 8" id="KW-0489">Methyltransferase</keyword>
<keyword evidence="3" id="KW-0808">Transferase</keyword>
<comment type="catalytic activity">
    <reaction evidence="5">
        <text>a 2'-deoxyadenosine in DNA + S-adenosyl-L-methionine = an N(6)-methyl-2'-deoxyadenosine in DNA + S-adenosyl-L-homocysteine + H(+)</text>
        <dbReference type="Rhea" id="RHEA:15197"/>
        <dbReference type="Rhea" id="RHEA-COMP:12418"/>
        <dbReference type="Rhea" id="RHEA-COMP:12419"/>
        <dbReference type="ChEBI" id="CHEBI:15378"/>
        <dbReference type="ChEBI" id="CHEBI:57856"/>
        <dbReference type="ChEBI" id="CHEBI:59789"/>
        <dbReference type="ChEBI" id="CHEBI:90615"/>
        <dbReference type="ChEBI" id="CHEBI:90616"/>
        <dbReference type="EC" id="2.1.1.72"/>
    </reaction>
</comment>
<dbReference type="PRINTS" id="PR00507">
    <property type="entry name" value="N12N6MTFRASE"/>
</dbReference>
<sequence length="573" mass="61280">MRSHVKNGQTADVWLGKCRRLLSVPEAAKDLPRTGTPSGDAPKRPALTPGKRHFRPYNDEPISLSPSRRSTMTYVFPDRFDTARTVPAVSTLQPPATLVDGLDQQRLTVSPTLEKARRKALGQFMTPGGVARTMAGMVDMNVDEVRLLDAGAGMGALAAAFVEAAVRAPTPPKVIDVTAYEIDPVLSAILERTLSDCGELCAAAGIAFSSRIVRADYILSSGGQGGAVTPTYTAAILNPPYGQISASSAHRCALKALGVSASNLYAAFVSLALTQLAPGGQLVAVTPRSFCNGPTHRGYRAFLLETAVLEALQSYQSRRGVFREDGVLQEVVVMKLRKAGVQGAVLLGSDDGEARSVPVSDIVWSGDVQRVIRLPLDPQRPDRIVAALPCTLPDLGISVSTGRVIEYREREHLRSAGEAATVPLLYPQHMREARVAWPVDGFRKSDALADIDATRSLIMPAGAYVLVKRISAKEDARRIRATLYQGGRAAFENHLNVFHAGGIGLPVPLARGLVAYLNSEAVDAFIRTVSGTTQINATDLRALPYPAVRELLELGEETSGSVGGDFENDGKFP</sequence>
<proteinExistence type="predicted"/>
<dbReference type="GO" id="GO:0009007">
    <property type="term" value="F:site-specific DNA-methyltransferase (adenine-specific) activity"/>
    <property type="evidence" value="ECO:0007669"/>
    <property type="project" value="UniProtKB-EC"/>
</dbReference>
<dbReference type="InterPro" id="IPR050953">
    <property type="entry name" value="N4_N6_ade-DNA_methylase"/>
</dbReference>
<dbReference type="SUPFAM" id="SSF53335">
    <property type="entry name" value="S-adenosyl-L-methionine-dependent methyltransferases"/>
    <property type="match status" value="1"/>
</dbReference>
<evidence type="ECO:0000256" key="5">
    <source>
        <dbReference type="ARBA" id="ARBA00047942"/>
    </source>
</evidence>
<dbReference type="EC" id="2.1.1.72" evidence="1"/>
<evidence type="ECO:0000256" key="1">
    <source>
        <dbReference type="ARBA" id="ARBA00011900"/>
    </source>
</evidence>
<dbReference type="InterPro" id="IPR029063">
    <property type="entry name" value="SAM-dependent_MTases_sf"/>
</dbReference>
<dbReference type="GO" id="GO:0032259">
    <property type="term" value="P:methylation"/>
    <property type="evidence" value="ECO:0007669"/>
    <property type="project" value="UniProtKB-KW"/>
</dbReference>
<dbReference type="Gene3D" id="3.40.50.150">
    <property type="entry name" value="Vaccinia Virus protein VP39"/>
    <property type="match status" value="1"/>
</dbReference>
<evidence type="ECO:0000256" key="2">
    <source>
        <dbReference type="ARBA" id="ARBA00022603"/>
    </source>
</evidence>
<feature type="region of interest" description="Disordered" evidence="6">
    <location>
        <begin position="26"/>
        <end position="63"/>
    </location>
</feature>
<evidence type="ECO:0000313" key="8">
    <source>
        <dbReference type="EMBL" id="MBP0484513.1"/>
    </source>
</evidence>